<feature type="domain" description="HAMP" evidence="4">
    <location>
        <begin position="196"/>
        <end position="248"/>
    </location>
</feature>
<keyword evidence="1" id="KW-0812">Transmembrane</keyword>
<dbReference type="SMART" id="SM00052">
    <property type="entry name" value="EAL"/>
    <property type="match status" value="1"/>
</dbReference>
<dbReference type="InterPro" id="IPR035965">
    <property type="entry name" value="PAS-like_dom_sf"/>
</dbReference>
<dbReference type="PROSITE" id="PS50885">
    <property type="entry name" value="HAMP"/>
    <property type="match status" value="1"/>
</dbReference>
<dbReference type="Pfam" id="PF08448">
    <property type="entry name" value="PAS_4"/>
    <property type="match status" value="1"/>
</dbReference>
<dbReference type="CDD" id="cd01948">
    <property type="entry name" value="EAL"/>
    <property type="match status" value="1"/>
</dbReference>
<reference evidence="6 7" key="1">
    <citation type="submission" date="2020-08" db="EMBL/GenBank/DDBJ databases">
        <title>Genomic Encyclopedia of Type Strains, Phase III (KMG-III): the genomes of soil and plant-associated and newly described type strains.</title>
        <authorList>
            <person name="Whitman W."/>
        </authorList>
    </citation>
    <scope>NUCLEOTIDE SEQUENCE [LARGE SCALE GENOMIC DNA]</scope>
    <source>
        <strain evidence="6 7">CECT 7341</strain>
    </source>
</reference>
<dbReference type="InterPro" id="IPR029787">
    <property type="entry name" value="Nucleotide_cyclase"/>
</dbReference>
<evidence type="ECO:0000259" key="2">
    <source>
        <dbReference type="PROSITE" id="PS50113"/>
    </source>
</evidence>
<dbReference type="PROSITE" id="PS50887">
    <property type="entry name" value="GGDEF"/>
    <property type="match status" value="1"/>
</dbReference>
<keyword evidence="7" id="KW-1185">Reference proteome</keyword>
<dbReference type="EMBL" id="JACHXQ010000002">
    <property type="protein sequence ID" value="MBB3183423.1"/>
    <property type="molecule type" value="Genomic_DNA"/>
</dbReference>
<gene>
    <name evidence="6" type="ORF">FHR95_000964</name>
</gene>
<dbReference type="Pfam" id="PF00563">
    <property type="entry name" value="EAL"/>
    <property type="match status" value="1"/>
</dbReference>
<name>A0A7W5GXI7_9GAMM</name>
<dbReference type="SMART" id="SM00086">
    <property type="entry name" value="PAC"/>
    <property type="match status" value="1"/>
</dbReference>
<dbReference type="PANTHER" id="PTHR44757:SF2">
    <property type="entry name" value="BIOFILM ARCHITECTURE MAINTENANCE PROTEIN MBAA"/>
    <property type="match status" value="1"/>
</dbReference>
<dbReference type="NCBIfam" id="TIGR00254">
    <property type="entry name" value="GGDEF"/>
    <property type="match status" value="1"/>
</dbReference>
<feature type="transmembrane region" description="Helical" evidence="1">
    <location>
        <begin position="6"/>
        <end position="29"/>
    </location>
</feature>
<dbReference type="GO" id="GO:0016020">
    <property type="term" value="C:membrane"/>
    <property type="evidence" value="ECO:0007669"/>
    <property type="project" value="InterPro"/>
</dbReference>
<evidence type="ECO:0000259" key="4">
    <source>
        <dbReference type="PROSITE" id="PS50885"/>
    </source>
</evidence>
<feature type="domain" description="PAC" evidence="2">
    <location>
        <begin position="327"/>
        <end position="379"/>
    </location>
</feature>
<dbReference type="InterPro" id="IPR013655">
    <property type="entry name" value="PAS_fold_3"/>
</dbReference>
<dbReference type="InterPro" id="IPR043128">
    <property type="entry name" value="Rev_trsase/Diguanyl_cyclase"/>
</dbReference>
<dbReference type="InterPro" id="IPR000700">
    <property type="entry name" value="PAS-assoc_C"/>
</dbReference>
<dbReference type="InterPro" id="IPR013656">
    <property type="entry name" value="PAS_4"/>
</dbReference>
<feature type="domain" description="GGDEF" evidence="5">
    <location>
        <begin position="548"/>
        <end position="681"/>
    </location>
</feature>
<feature type="domain" description="EAL" evidence="3">
    <location>
        <begin position="690"/>
        <end position="944"/>
    </location>
</feature>
<evidence type="ECO:0000259" key="3">
    <source>
        <dbReference type="PROSITE" id="PS50883"/>
    </source>
</evidence>
<accession>A0A7W5GXI7</accession>
<organism evidence="6 7">
    <name type="scientific">Halomonas fontilapidosi</name>
    <dbReference type="NCBI Taxonomy" id="616675"/>
    <lineage>
        <taxon>Bacteria</taxon>
        <taxon>Pseudomonadati</taxon>
        <taxon>Pseudomonadota</taxon>
        <taxon>Gammaproteobacteria</taxon>
        <taxon>Oceanospirillales</taxon>
        <taxon>Halomonadaceae</taxon>
        <taxon>Halomonas</taxon>
    </lineage>
</organism>
<protein>
    <submittedName>
        <fullName evidence="6">Diguanylate cyclase (GGDEF)-like protein/PAS domain S-box-containing protein</fullName>
    </submittedName>
</protein>
<dbReference type="PROSITE" id="PS50113">
    <property type="entry name" value="PAC"/>
    <property type="match status" value="1"/>
</dbReference>
<dbReference type="AlphaFoldDB" id="A0A7W5GXI7"/>
<evidence type="ECO:0000313" key="7">
    <source>
        <dbReference type="Proteomes" id="UP000563050"/>
    </source>
</evidence>
<feature type="transmembrane region" description="Helical" evidence="1">
    <location>
        <begin position="171"/>
        <end position="195"/>
    </location>
</feature>
<dbReference type="PANTHER" id="PTHR44757">
    <property type="entry name" value="DIGUANYLATE CYCLASE DGCP"/>
    <property type="match status" value="1"/>
</dbReference>
<keyword evidence="1" id="KW-0472">Membrane</keyword>
<dbReference type="NCBIfam" id="TIGR00229">
    <property type="entry name" value="sensory_box"/>
    <property type="match status" value="1"/>
</dbReference>
<dbReference type="Gene3D" id="2.10.70.100">
    <property type="match status" value="1"/>
</dbReference>
<dbReference type="GO" id="GO:0007165">
    <property type="term" value="P:signal transduction"/>
    <property type="evidence" value="ECO:0007669"/>
    <property type="project" value="InterPro"/>
</dbReference>
<dbReference type="Pfam" id="PF00990">
    <property type="entry name" value="GGDEF"/>
    <property type="match status" value="1"/>
</dbReference>
<dbReference type="CDD" id="cd06225">
    <property type="entry name" value="HAMP"/>
    <property type="match status" value="1"/>
</dbReference>
<dbReference type="Proteomes" id="UP000563050">
    <property type="component" value="Unassembled WGS sequence"/>
</dbReference>
<keyword evidence="1" id="KW-1133">Transmembrane helix</keyword>
<dbReference type="Gene3D" id="3.20.20.450">
    <property type="entry name" value="EAL domain"/>
    <property type="match status" value="1"/>
</dbReference>
<evidence type="ECO:0000259" key="5">
    <source>
        <dbReference type="PROSITE" id="PS50887"/>
    </source>
</evidence>
<dbReference type="InterPro" id="IPR001610">
    <property type="entry name" value="PAC"/>
</dbReference>
<dbReference type="SUPFAM" id="SSF158472">
    <property type="entry name" value="HAMP domain-like"/>
    <property type="match status" value="1"/>
</dbReference>
<proteinExistence type="predicted"/>
<evidence type="ECO:0000256" key="1">
    <source>
        <dbReference type="SAM" id="Phobius"/>
    </source>
</evidence>
<dbReference type="PROSITE" id="PS50883">
    <property type="entry name" value="EAL"/>
    <property type="match status" value="1"/>
</dbReference>
<dbReference type="InterPro" id="IPR035919">
    <property type="entry name" value="EAL_sf"/>
</dbReference>
<dbReference type="InterPro" id="IPR052155">
    <property type="entry name" value="Biofilm_reg_signaling"/>
</dbReference>
<dbReference type="Gene3D" id="6.10.340.10">
    <property type="match status" value="1"/>
</dbReference>
<comment type="caution">
    <text evidence="6">The sequence shown here is derived from an EMBL/GenBank/DDBJ whole genome shotgun (WGS) entry which is preliminary data.</text>
</comment>
<evidence type="ECO:0000313" key="6">
    <source>
        <dbReference type="EMBL" id="MBB3183423.1"/>
    </source>
</evidence>
<dbReference type="Pfam" id="PF08447">
    <property type="entry name" value="PAS_3"/>
    <property type="match status" value="1"/>
</dbReference>
<dbReference type="Gene3D" id="3.30.450.20">
    <property type="entry name" value="PAS domain"/>
    <property type="match status" value="2"/>
</dbReference>
<dbReference type="RefSeq" id="WP_183313571.1">
    <property type="nucleotide sequence ID" value="NZ_JACHXQ010000002.1"/>
</dbReference>
<dbReference type="SMART" id="SM00304">
    <property type="entry name" value="HAMP"/>
    <property type="match status" value="1"/>
</dbReference>
<dbReference type="SUPFAM" id="SSF141868">
    <property type="entry name" value="EAL domain-like"/>
    <property type="match status" value="1"/>
</dbReference>
<dbReference type="InterPro" id="IPR000160">
    <property type="entry name" value="GGDEF_dom"/>
</dbReference>
<dbReference type="CDD" id="cd00130">
    <property type="entry name" value="PAS"/>
    <property type="match status" value="1"/>
</dbReference>
<dbReference type="SUPFAM" id="SSF55785">
    <property type="entry name" value="PYP-like sensor domain (PAS domain)"/>
    <property type="match status" value="2"/>
</dbReference>
<dbReference type="SUPFAM" id="SSF55073">
    <property type="entry name" value="Nucleotide cyclase"/>
    <property type="match status" value="1"/>
</dbReference>
<dbReference type="Pfam" id="PF00672">
    <property type="entry name" value="HAMP"/>
    <property type="match status" value="1"/>
</dbReference>
<dbReference type="InterPro" id="IPR001633">
    <property type="entry name" value="EAL_dom"/>
</dbReference>
<dbReference type="Gene3D" id="3.30.70.270">
    <property type="match status" value="1"/>
</dbReference>
<sequence>MKLSRLSLACIAGCLIGLMVIALAGGIMLQKMRARQSDMHSLMVLQNHIDNFSAASDGLLNQRADPSLWQAYLADVDVLQQELEKRREAYPAAQRAIHHIGEIVTILEAVYAEDGDDVEKDDVLSGSSPIGGSQRGQIITTRVAGLGIAIDMALREIADQQRRAISNSTNWIVASFATTTLLFGLFCMLAFALLYRRIHGPLQSLIRVASRVESGDRHIRVQPRGNDEFSELARTFNRMRDQQQKDQDSLEERARLLDIAGDIARFGGWWVDLRNDQIYWSDMVAEIHGMPYDFSPCVEDGIGFYAPEHRQRIRECFFACIETSTPFDEELQIITAQGERRWVRTIGVPVHDDQGAVVKVEGAFQDITAQYEMKKHLHHALKMRSALIDSLPANIAMIDSEGNILDTNNQWRQFGIENGACEENLGLDSNYLAICRGVAGNDARDARQAEEGLAALLNGRQDEFSLEYPCHSPTRQRWFRLMARRLDSTEESELSLGAVVMHIDITERKLAEQQLEKLAFEDPLTGLLNRSGFTTAFNRQLQEEGWQAHHQVVVMDIKGQSNINDAHGYQIGDRLLTQIGHRLKARLDSQLVGCINGDSFIFVLSGEEGTTQDGDEQWHWLSLLLHQPFQVDGIAIEVSARFGFTLLGEQQRSAERLLHEAELAMFEARRRGIRDWGQYTQRLDQEIHERIELARDLQRALAESQFELHFQPKVNLHTGKMIACEALLRWVHPERGMLSPGVFIPVAEQSQLIGPMGDWVVFEACRQLRQWQDANLDVVQVAVNVSVVQFELGGFVDQVRQAVTTHGVDPGSLTLEITENVFVHQSEMLLEQMHELHELGVRLSLDDFGTGYSSLLYLKRYPFDEIKIDMGFVRRMLDDPYSQRIVDTVLGISRVLGTDTVAEGIESPEIRDMLLDMGCFVGQGYYYSVPLAAEDFQWLLEKKAALPPSSGAT</sequence>
<dbReference type="SMART" id="SM00267">
    <property type="entry name" value="GGDEF"/>
    <property type="match status" value="1"/>
</dbReference>
<dbReference type="CDD" id="cd01949">
    <property type="entry name" value="GGDEF"/>
    <property type="match status" value="1"/>
</dbReference>
<dbReference type="InterPro" id="IPR000014">
    <property type="entry name" value="PAS"/>
</dbReference>
<dbReference type="InterPro" id="IPR003660">
    <property type="entry name" value="HAMP_dom"/>
</dbReference>